<comment type="catalytic activity">
    <reaction evidence="15">
        <text>L-threonyl-[protein] + ATP = O-phospho-L-threonyl-[protein] + ADP + H(+)</text>
        <dbReference type="Rhea" id="RHEA:46608"/>
        <dbReference type="Rhea" id="RHEA-COMP:11060"/>
        <dbReference type="Rhea" id="RHEA-COMP:11605"/>
        <dbReference type="ChEBI" id="CHEBI:15378"/>
        <dbReference type="ChEBI" id="CHEBI:30013"/>
        <dbReference type="ChEBI" id="CHEBI:30616"/>
        <dbReference type="ChEBI" id="CHEBI:61977"/>
        <dbReference type="ChEBI" id="CHEBI:456216"/>
        <dbReference type="EC" id="2.7.11.1"/>
    </reaction>
</comment>
<dbReference type="Gene3D" id="1.10.510.10">
    <property type="entry name" value="Transferase(Phosphotransferase) domain 1"/>
    <property type="match status" value="2"/>
</dbReference>
<evidence type="ECO:0000256" key="2">
    <source>
        <dbReference type="ARBA" id="ARBA00012513"/>
    </source>
</evidence>
<feature type="transmembrane region" description="Helical" evidence="17">
    <location>
        <begin position="541"/>
        <end position="563"/>
    </location>
</feature>
<dbReference type="SUPFAM" id="SSF56112">
    <property type="entry name" value="Protein kinase-like (PK-like)"/>
    <property type="match status" value="2"/>
</dbReference>
<dbReference type="InterPro" id="IPR001611">
    <property type="entry name" value="Leu-rich_rpt"/>
</dbReference>
<evidence type="ECO:0000256" key="6">
    <source>
        <dbReference type="ARBA" id="ARBA00022679"/>
    </source>
</evidence>
<dbReference type="EC" id="2.7.11.1" evidence="2"/>
<keyword evidence="11" id="KW-0067">ATP-binding</keyword>
<dbReference type="InterPro" id="IPR008271">
    <property type="entry name" value="Ser/Thr_kinase_AS"/>
</dbReference>
<keyword evidence="20" id="KW-1185">Reference proteome</keyword>
<organism evidence="19 20">
    <name type="scientific">Striga asiatica</name>
    <name type="common">Asiatic witchweed</name>
    <name type="synonym">Buchnera asiatica</name>
    <dbReference type="NCBI Taxonomy" id="4170"/>
    <lineage>
        <taxon>Eukaryota</taxon>
        <taxon>Viridiplantae</taxon>
        <taxon>Streptophyta</taxon>
        <taxon>Embryophyta</taxon>
        <taxon>Tracheophyta</taxon>
        <taxon>Spermatophyta</taxon>
        <taxon>Magnoliopsida</taxon>
        <taxon>eudicotyledons</taxon>
        <taxon>Gunneridae</taxon>
        <taxon>Pentapetalae</taxon>
        <taxon>asterids</taxon>
        <taxon>lamiids</taxon>
        <taxon>Lamiales</taxon>
        <taxon>Orobanchaceae</taxon>
        <taxon>Buchnereae</taxon>
        <taxon>Striga</taxon>
    </lineage>
</organism>
<comment type="catalytic activity">
    <reaction evidence="16">
        <text>L-seryl-[protein] + ATP = O-phospho-L-seryl-[protein] + ADP + H(+)</text>
        <dbReference type="Rhea" id="RHEA:17989"/>
        <dbReference type="Rhea" id="RHEA-COMP:9863"/>
        <dbReference type="Rhea" id="RHEA-COMP:11604"/>
        <dbReference type="ChEBI" id="CHEBI:15378"/>
        <dbReference type="ChEBI" id="CHEBI:29999"/>
        <dbReference type="ChEBI" id="CHEBI:30616"/>
        <dbReference type="ChEBI" id="CHEBI:83421"/>
        <dbReference type="ChEBI" id="CHEBI:456216"/>
        <dbReference type="EC" id="2.7.11.1"/>
    </reaction>
</comment>
<evidence type="ECO:0000256" key="9">
    <source>
        <dbReference type="ARBA" id="ARBA00022741"/>
    </source>
</evidence>
<keyword evidence="12 17" id="KW-1133">Transmembrane helix</keyword>
<keyword evidence="8" id="KW-0677">Repeat</keyword>
<dbReference type="PROSITE" id="PS00108">
    <property type="entry name" value="PROTEIN_KINASE_ST"/>
    <property type="match status" value="2"/>
</dbReference>
<keyword evidence="13 17" id="KW-0472">Membrane</keyword>
<evidence type="ECO:0000256" key="15">
    <source>
        <dbReference type="ARBA" id="ARBA00047899"/>
    </source>
</evidence>
<evidence type="ECO:0000256" key="1">
    <source>
        <dbReference type="ARBA" id="ARBA00004167"/>
    </source>
</evidence>
<feature type="domain" description="Protein kinase" evidence="18">
    <location>
        <begin position="509"/>
        <end position="843"/>
    </location>
</feature>
<dbReference type="Gene3D" id="3.30.200.20">
    <property type="entry name" value="Phosphorylase Kinase, domain 1"/>
    <property type="match status" value="1"/>
</dbReference>
<evidence type="ECO:0000256" key="12">
    <source>
        <dbReference type="ARBA" id="ARBA00022989"/>
    </source>
</evidence>
<dbReference type="EMBL" id="BKCP01008115">
    <property type="protein sequence ID" value="GER47996.1"/>
    <property type="molecule type" value="Genomic_DNA"/>
</dbReference>
<accession>A0A5A7QSP4</accession>
<dbReference type="Proteomes" id="UP000325081">
    <property type="component" value="Unassembled WGS sequence"/>
</dbReference>
<reference evidence="20" key="1">
    <citation type="journal article" date="2019" name="Curr. Biol.">
        <title>Genome Sequence of Striga asiatica Provides Insight into the Evolution of Plant Parasitism.</title>
        <authorList>
            <person name="Yoshida S."/>
            <person name="Kim S."/>
            <person name="Wafula E.K."/>
            <person name="Tanskanen J."/>
            <person name="Kim Y.M."/>
            <person name="Honaas L."/>
            <person name="Yang Z."/>
            <person name="Spallek T."/>
            <person name="Conn C.E."/>
            <person name="Ichihashi Y."/>
            <person name="Cheong K."/>
            <person name="Cui S."/>
            <person name="Der J.P."/>
            <person name="Gundlach H."/>
            <person name="Jiao Y."/>
            <person name="Hori C."/>
            <person name="Ishida J.K."/>
            <person name="Kasahara H."/>
            <person name="Kiba T."/>
            <person name="Kim M.S."/>
            <person name="Koo N."/>
            <person name="Laohavisit A."/>
            <person name="Lee Y.H."/>
            <person name="Lumba S."/>
            <person name="McCourt P."/>
            <person name="Mortimer J.C."/>
            <person name="Mutuku J.M."/>
            <person name="Nomura T."/>
            <person name="Sasaki-Sekimoto Y."/>
            <person name="Seto Y."/>
            <person name="Wang Y."/>
            <person name="Wakatake T."/>
            <person name="Sakakibara H."/>
            <person name="Demura T."/>
            <person name="Yamaguchi S."/>
            <person name="Yoneyama K."/>
            <person name="Manabe R.I."/>
            <person name="Nelson D.C."/>
            <person name="Schulman A.H."/>
            <person name="Timko M.P."/>
            <person name="dePamphilis C.W."/>
            <person name="Choi D."/>
            <person name="Shirasu K."/>
        </authorList>
    </citation>
    <scope>NUCLEOTIDE SEQUENCE [LARGE SCALE GENOMIC DNA]</scope>
    <source>
        <strain evidence="20">cv. UVA1</strain>
    </source>
</reference>
<keyword evidence="6" id="KW-0808">Transferase</keyword>
<dbReference type="FunFam" id="3.80.10.10:FF:001357">
    <property type="entry name" value="Leucine-rich repeat protein kinase family protein"/>
    <property type="match status" value="1"/>
</dbReference>
<dbReference type="GO" id="GO:0006952">
    <property type="term" value="P:defense response"/>
    <property type="evidence" value="ECO:0007669"/>
    <property type="project" value="UniProtKB-ARBA"/>
</dbReference>
<comment type="subcellular location">
    <subcellularLocation>
        <location evidence="1">Membrane</location>
        <topology evidence="1">Single-pass membrane protein</topology>
    </subcellularLocation>
</comment>
<dbReference type="PROSITE" id="PS50011">
    <property type="entry name" value="PROTEIN_KINASE_DOM"/>
    <property type="match status" value="2"/>
</dbReference>
<feature type="transmembrane region" description="Helical" evidence="17">
    <location>
        <begin position="21"/>
        <end position="50"/>
    </location>
</feature>
<name>A0A5A7QSP4_STRAF</name>
<dbReference type="InterPro" id="IPR032675">
    <property type="entry name" value="LRR_dom_sf"/>
</dbReference>
<dbReference type="SUPFAM" id="SSF52047">
    <property type="entry name" value="RNI-like"/>
    <property type="match status" value="1"/>
</dbReference>
<evidence type="ECO:0000256" key="4">
    <source>
        <dbReference type="ARBA" id="ARBA00022553"/>
    </source>
</evidence>
<feature type="domain" description="Protein kinase" evidence="18">
    <location>
        <begin position="1023"/>
        <end position="1346"/>
    </location>
</feature>
<evidence type="ECO:0000256" key="14">
    <source>
        <dbReference type="ARBA" id="ARBA00023170"/>
    </source>
</evidence>
<gene>
    <name evidence="19" type="ORF">STAS_25151</name>
</gene>
<keyword evidence="5" id="KW-0433">Leucine-rich repeat</keyword>
<dbReference type="Pfam" id="PF00560">
    <property type="entry name" value="LRR_1"/>
    <property type="match status" value="2"/>
</dbReference>
<dbReference type="Gene3D" id="3.80.10.10">
    <property type="entry name" value="Ribonuclease Inhibitor"/>
    <property type="match status" value="2"/>
</dbReference>
<evidence type="ECO:0000313" key="20">
    <source>
        <dbReference type="Proteomes" id="UP000325081"/>
    </source>
</evidence>
<keyword evidence="7 17" id="KW-0812">Transmembrane</keyword>
<dbReference type="OrthoDB" id="1111193at2759"/>
<keyword evidence="14" id="KW-0675">Receptor</keyword>
<protein>
    <recommendedName>
        <fullName evidence="2">non-specific serine/threonine protein kinase</fullName>
        <ecNumber evidence="2">2.7.11.1</ecNumber>
    </recommendedName>
</protein>
<dbReference type="InterPro" id="IPR024788">
    <property type="entry name" value="Malectin-like_Carb-bd_dom"/>
</dbReference>
<dbReference type="InterPro" id="IPR000719">
    <property type="entry name" value="Prot_kinase_dom"/>
</dbReference>
<evidence type="ECO:0000256" key="16">
    <source>
        <dbReference type="ARBA" id="ARBA00048679"/>
    </source>
</evidence>
<keyword evidence="3" id="KW-0723">Serine/threonine-protein kinase</keyword>
<proteinExistence type="predicted"/>
<dbReference type="GO" id="GO:0004674">
    <property type="term" value="F:protein serine/threonine kinase activity"/>
    <property type="evidence" value="ECO:0007669"/>
    <property type="project" value="UniProtKB-KW"/>
</dbReference>
<dbReference type="PANTHER" id="PTHR45631:SF19">
    <property type="entry name" value="PROTEIN KINASE DOMAIN-CONTAINING PROTEIN"/>
    <property type="match status" value="1"/>
</dbReference>
<evidence type="ECO:0000256" key="17">
    <source>
        <dbReference type="SAM" id="Phobius"/>
    </source>
</evidence>
<evidence type="ECO:0000256" key="11">
    <source>
        <dbReference type="ARBA" id="ARBA00022840"/>
    </source>
</evidence>
<evidence type="ECO:0000256" key="8">
    <source>
        <dbReference type="ARBA" id="ARBA00022737"/>
    </source>
</evidence>
<keyword evidence="4" id="KW-0597">Phosphoprotein</keyword>
<dbReference type="GO" id="GO:0016020">
    <property type="term" value="C:membrane"/>
    <property type="evidence" value="ECO:0007669"/>
    <property type="project" value="UniProtKB-SubCell"/>
</dbReference>
<evidence type="ECO:0000256" key="7">
    <source>
        <dbReference type="ARBA" id="ARBA00022692"/>
    </source>
</evidence>
<sequence length="1346" mass="149562">MDSLVRKAKLEQRLRPLENCSILFCFMISDMGFAINFLLTVFCLIVPPIYSQVTEFISIDCGGTNNHTDISTGLPWVSDSGIQGHGKAVSLGNNTSGKPQQYQTRRDFPTDAGKYCYRLPTEERRRYIVRATFLYGGSATGGAYPKFQLYLDATRWSTVTVMEASRVYSKEMIVRAPSASIDVCLCCASTGSPFISTLEMRPLNLSMYATDFEDRFYLKVAERVNFGAPTPEAIRYPDDPYDRIWGSDLDRRPNFLVGVAPGTVRVNTSRIVNVNTREYPPAKVMQTAVVGREGSLTYRLNLEDFPACARGYAYFAEIEDLGENETRKFKMVQPYMPDYSNAVVNVAENANGSYTLYEPSYMNVTLDFVLSFAFVKTPDSTRGPILNAMEISRYVEIAAKTYDKDVMALNALRSMHSLESEWTEEGGDPHLTGKNLNGEIPQELQYMDALTELWLDGNLLNGPIPDISGLVNLKILHLENNQLTGPLPSYLGNLPYLLEVYVQNNSLSSEIPSSLLRGNLSFRYEGNPRLRRVTKTHTTKLILGASIGFLALLILSTIIIIVLRRSKAKTTSQRNSKENSWRFSTQPLTAYSVARGGSLMEEGVSYYIPLADLEEATNNFSKQIGKGSFGPVYYGKMKDGKEVAVKTMADSSSHGTKQFVTELDWLARLRIAEDAAKGLEYLHTGCNPSIIHRDVKTSNILLDINMRAKVSDFGLSRQAEEDLTHVSSVARGTVGYLDPEYYANQQLTEKSDVYSVGIVLLELISGRKPVSTEEYGSDWSIVHWARSLIRKGDVLSIIDPPLLGTLKVESVWRIAEVAIQCVDQHSLSRPRMQEIILAIQDAANIEKGKDKLASSKAQSSRKTLLTSFLDIQNSTRGPKLNAMEISRYVEIAAKTHDKDVMALNALRSMRSSQSEWTEEGGDPCSPTTWNWVVCSSTTPPRITKMQNLNGEIPQELQYMDALTELWLDGNLLYGPIPDISGLVNLKILHLENNQLTGPLPSYLGNLPYLLEVYVQNNSLSSEIPSSLLRGNLSFRRVTKTHTAKLILGASIGFLALLILSTIIILVLRRSKAKTTSQRNSKENSWRFSTQPLTAYSAARGGSLMEEGVSYYIPLADLEEATNNFSKQIGKGSFGPVYYGKMKDGKEVAVKTMADSSSHGTKQFVTEKQLDWLARLRIAEDAAKGLEYLHTGCNPSIIHRDVKTSNILLDINMRAKVSDFGLSRQAEENLTHVSSVARGTVGYLDPESLIRKGDVLSIIDPPLLGTLKVESVWRIAEVAIQCVDQHSISRPRMQEIILAIQDAANIEKGKDKLASSKAQSSRKTLLTSFLDIQSPDLSNGSLFPSAR</sequence>
<dbReference type="GO" id="GO:0005524">
    <property type="term" value="F:ATP binding"/>
    <property type="evidence" value="ECO:0007669"/>
    <property type="project" value="UniProtKB-KW"/>
</dbReference>
<dbReference type="InterPro" id="IPR011009">
    <property type="entry name" value="Kinase-like_dom_sf"/>
</dbReference>
<dbReference type="FunFam" id="1.10.510.10:FF:000146">
    <property type="entry name" value="LRR receptor-like serine/threonine-protein kinase IOS1"/>
    <property type="match status" value="1"/>
</dbReference>
<evidence type="ECO:0000256" key="13">
    <source>
        <dbReference type="ARBA" id="ARBA00023136"/>
    </source>
</evidence>
<dbReference type="GO" id="GO:0051707">
    <property type="term" value="P:response to other organism"/>
    <property type="evidence" value="ECO:0007669"/>
    <property type="project" value="UniProtKB-ARBA"/>
</dbReference>
<dbReference type="PANTHER" id="PTHR45631">
    <property type="entry name" value="OS07G0107800 PROTEIN-RELATED"/>
    <property type="match status" value="1"/>
</dbReference>
<dbReference type="SMART" id="SM00220">
    <property type="entry name" value="S_TKc"/>
    <property type="match status" value="1"/>
</dbReference>
<evidence type="ECO:0000313" key="19">
    <source>
        <dbReference type="EMBL" id="GER47996.1"/>
    </source>
</evidence>
<comment type="caution">
    <text evidence="19">The sequence shown here is derived from an EMBL/GenBank/DDBJ whole genome shotgun (WGS) entry which is preliminary data.</text>
</comment>
<dbReference type="FunFam" id="1.10.510.10:FF:001023">
    <property type="entry name" value="Os07g0541700 protein"/>
    <property type="match status" value="1"/>
</dbReference>
<feature type="transmembrane region" description="Helical" evidence="17">
    <location>
        <begin position="1045"/>
        <end position="1067"/>
    </location>
</feature>
<dbReference type="InterPro" id="IPR003591">
    <property type="entry name" value="Leu-rich_rpt_typical-subtyp"/>
</dbReference>
<keyword evidence="9" id="KW-0547">Nucleotide-binding</keyword>
<evidence type="ECO:0000256" key="3">
    <source>
        <dbReference type="ARBA" id="ARBA00022527"/>
    </source>
</evidence>
<keyword evidence="10 19" id="KW-0418">Kinase</keyword>
<evidence type="ECO:0000256" key="10">
    <source>
        <dbReference type="ARBA" id="ARBA00022777"/>
    </source>
</evidence>
<evidence type="ECO:0000259" key="18">
    <source>
        <dbReference type="PROSITE" id="PS50011"/>
    </source>
</evidence>
<dbReference type="SMART" id="SM00369">
    <property type="entry name" value="LRR_TYP"/>
    <property type="match status" value="4"/>
</dbReference>
<dbReference type="Pfam" id="PF12819">
    <property type="entry name" value="Malectin_like"/>
    <property type="match status" value="1"/>
</dbReference>
<dbReference type="Pfam" id="PF00069">
    <property type="entry name" value="Pkinase"/>
    <property type="match status" value="2"/>
</dbReference>
<evidence type="ECO:0000256" key="5">
    <source>
        <dbReference type="ARBA" id="ARBA00022614"/>
    </source>
</evidence>